<dbReference type="Proteomes" id="UP000507470">
    <property type="component" value="Unassembled WGS sequence"/>
</dbReference>
<keyword evidence="6 9" id="KW-0143">Chaperone</keyword>
<dbReference type="GO" id="GO:0005832">
    <property type="term" value="C:chaperonin-containing T-complex"/>
    <property type="evidence" value="ECO:0007669"/>
    <property type="project" value="UniProtKB-ARBA"/>
</dbReference>
<evidence type="ECO:0000256" key="3">
    <source>
        <dbReference type="ARBA" id="ARBA00022490"/>
    </source>
</evidence>
<dbReference type="SUPFAM" id="SSF52029">
    <property type="entry name" value="GroEL apical domain-like"/>
    <property type="match status" value="1"/>
</dbReference>
<gene>
    <name evidence="10" type="ORF">MCOR_34212</name>
</gene>
<dbReference type="GO" id="GO:0140662">
    <property type="term" value="F:ATP-dependent protein folding chaperone"/>
    <property type="evidence" value="ECO:0007669"/>
    <property type="project" value="InterPro"/>
</dbReference>
<keyword evidence="3" id="KW-0963">Cytoplasm</keyword>
<evidence type="ECO:0000256" key="5">
    <source>
        <dbReference type="ARBA" id="ARBA00022840"/>
    </source>
</evidence>
<keyword evidence="11" id="KW-1185">Reference proteome</keyword>
<dbReference type="PROSITE" id="PS00751">
    <property type="entry name" value="TCP1_2"/>
    <property type="match status" value="1"/>
</dbReference>
<dbReference type="FunFam" id="1.10.560.10:FF:000053">
    <property type="entry name" value="T-complex protein 1 subunit delta"/>
    <property type="match status" value="1"/>
</dbReference>
<dbReference type="Gene3D" id="3.30.260.10">
    <property type="entry name" value="TCP-1-like chaperonin intermediate domain"/>
    <property type="match status" value="1"/>
</dbReference>
<dbReference type="AlphaFoldDB" id="A0A6J8CWJ7"/>
<dbReference type="GO" id="GO:0005524">
    <property type="term" value="F:ATP binding"/>
    <property type="evidence" value="ECO:0007669"/>
    <property type="project" value="UniProtKB-KW"/>
</dbReference>
<dbReference type="InterPro" id="IPR012718">
    <property type="entry name" value="Chap_CCT_epsi"/>
</dbReference>
<dbReference type="PROSITE" id="PS00750">
    <property type="entry name" value="TCP1_1"/>
    <property type="match status" value="1"/>
</dbReference>
<dbReference type="PRINTS" id="PR00304">
    <property type="entry name" value="TCOMPLEXTCP1"/>
</dbReference>
<proteinExistence type="inferred from homology"/>
<evidence type="ECO:0000256" key="6">
    <source>
        <dbReference type="ARBA" id="ARBA00023186"/>
    </source>
</evidence>
<dbReference type="NCBIfam" id="NF041082">
    <property type="entry name" value="thermosome_alpha"/>
    <property type="match status" value="1"/>
</dbReference>
<dbReference type="InterPro" id="IPR054827">
    <property type="entry name" value="thermosome_alpha"/>
</dbReference>
<dbReference type="InterPro" id="IPR017998">
    <property type="entry name" value="Chaperone_TCP-1"/>
</dbReference>
<dbReference type="Gene3D" id="3.50.7.10">
    <property type="entry name" value="GroEL"/>
    <property type="match status" value="1"/>
</dbReference>
<evidence type="ECO:0000256" key="4">
    <source>
        <dbReference type="ARBA" id="ARBA00022741"/>
    </source>
</evidence>
<dbReference type="InterPro" id="IPR002194">
    <property type="entry name" value="Chaperonin_TCP-1_CS"/>
</dbReference>
<evidence type="ECO:0000313" key="10">
    <source>
        <dbReference type="EMBL" id="CAC5399991.1"/>
    </source>
</evidence>
<dbReference type="PANTHER" id="PTHR11353">
    <property type="entry name" value="CHAPERONIN"/>
    <property type="match status" value="1"/>
</dbReference>
<dbReference type="InterPro" id="IPR002423">
    <property type="entry name" value="Cpn60/GroEL/TCP-1"/>
</dbReference>
<sequence length="530" mass="58514">MSAQGSVAFDEYGRPFIIIRDQGSKKRLTGSEAHKSHIMAAKTVANVIKSSLGPKGLDKMMVNPDGDITITNDGATILKQMDVEHQIAKLMVQLSQSQDDEIGDGTTGVVVLAGALLEHAEKLLDRGIHPIRISDGYEMAAKVACAHLDTISETFELDLKNKEPLIQLAMTTLGSKIVNRCHRQMAEIAVDAILSVADLKRKDVDFELIKVEGKVGGKMEDTMLVKGVIVDKDFSHPQMPKVVKDAKIAILTCPFEPPKPKTKHGLEVKSVEDYRKLRQYEMEKFDLMVKQVKDAGSNLVICQWGFDDEANHLLLQKELPAVRWVGGPEIELIAIATGGRIVPRFEELTKEKLGKAGIVKELQFGTTKDRMLVIEECQNSRAVTIFIRGGNKMIVEEGKRSIHDALCVIRNLVRDNRIVFGGGAPEISCSVAVAKAADKISTLEQYAMRSFAESLESIPLALAENSGQSPIYTLAEIKSRQIKENNPRLGIDCLSKGSNDMKDQHVIETLSSKRAQILRRSRLYVKIKGI</sequence>
<organism evidence="10 11">
    <name type="scientific">Mytilus coruscus</name>
    <name type="common">Sea mussel</name>
    <dbReference type="NCBI Taxonomy" id="42192"/>
    <lineage>
        <taxon>Eukaryota</taxon>
        <taxon>Metazoa</taxon>
        <taxon>Spiralia</taxon>
        <taxon>Lophotrochozoa</taxon>
        <taxon>Mollusca</taxon>
        <taxon>Bivalvia</taxon>
        <taxon>Autobranchia</taxon>
        <taxon>Pteriomorphia</taxon>
        <taxon>Mytilida</taxon>
        <taxon>Mytiloidea</taxon>
        <taxon>Mytilidae</taxon>
        <taxon>Mytilinae</taxon>
        <taxon>Mytilus</taxon>
    </lineage>
</organism>
<dbReference type="OrthoDB" id="10248520at2759"/>
<comment type="subcellular location">
    <subcellularLocation>
        <location evidence="1">Cytoplasm</location>
    </subcellularLocation>
</comment>
<evidence type="ECO:0000256" key="7">
    <source>
        <dbReference type="ARBA" id="ARBA00024086"/>
    </source>
</evidence>
<protein>
    <recommendedName>
        <fullName evidence="7">T-complex protein 1 subunit epsilon</fullName>
    </recommendedName>
    <alternativeName>
        <fullName evidence="8">CCT-epsilon</fullName>
    </alternativeName>
</protein>
<dbReference type="InterPro" id="IPR027410">
    <property type="entry name" value="TCP-1-like_intermed_sf"/>
</dbReference>
<keyword evidence="4 9" id="KW-0547">Nucleotide-binding</keyword>
<dbReference type="EMBL" id="CACVKT020006153">
    <property type="protein sequence ID" value="CAC5399991.1"/>
    <property type="molecule type" value="Genomic_DNA"/>
</dbReference>
<comment type="similarity">
    <text evidence="2 9">Belongs to the TCP-1 chaperonin family.</text>
</comment>
<dbReference type="Gene3D" id="1.10.560.10">
    <property type="entry name" value="GroEL-like equatorial domain"/>
    <property type="match status" value="1"/>
</dbReference>
<dbReference type="InterPro" id="IPR027413">
    <property type="entry name" value="GROEL-like_equatorial_sf"/>
</dbReference>
<evidence type="ECO:0000256" key="9">
    <source>
        <dbReference type="RuleBase" id="RU004187"/>
    </source>
</evidence>
<dbReference type="InterPro" id="IPR027409">
    <property type="entry name" value="GroEL-like_apical_dom_sf"/>
</dbReference>
<dbReference type="GO" id="GO:0051082">
    <property type="term" value="F:unfolded protein binding"/>
    <property type="evidence" value="ECO:0007669"/>
    <property type="project" value="InterPro"/>
</dbReference>
<evidence type="ECO:0000313" key="11">
    <source>
        <dbReference type="Proteomes" id="UP000507470"/>
    </source>
</evidence>
<dbReference type="Pfam" id="PF00118">
    <property type="entry name" value="Cpn60_TCP1"/>
    <property type="match status" value="1"/>
</dbReference>
<dbReference type="SUPFAM" id="SSF54849">
    <property type="entry name" value="GroEL-intermediate domain like"/>
    <property type="match status" value="1"/>
</dbReference>
<name>A0A6J8CWJ7_MYTCO</name>
<evidence type="ECO:0000256" key="2">
    <source>
        <dbReference type="ARBA" id="ARBA00008020"/>
    </source>
</evidence>
<dbReference type="PROSITE" id="PS00995">
    <property type="entry name" value="TCP1_3"/>
    <property type="match status" value="1"/>
</dbReference>
<dbReference type="GO" id="GO:0016887">
    <property type="term" value="F:ATP hydrolysis activity"/>
    <property type="evidence" value="ECO:0007669"/>
    <property type="project" value="InterPro"/>
</dbReference>
<keyword evidence="5 9" id="KW-0067">ATP-binding</keyword>
<dbReference type="NCBIfam" id="TIGR02343">
    <property type="entry name" value="chap_CCT_epsi"/>
    <property type="match status" value="1"/>
</dbReference>
<evidence type="ECO:0000256" key="8">
    <source>
        <dbReference type="ARBA" id="ARBA00033325"/>
    </source>
</evidence>
<accession>A0A6J8CWJ7</accession>
<dbReference type="SUPFAM" id="SSF48592">
    <property type="entry name" value="GroEL equatorial domain-like"/>
    <property type="match status" value="1"/>
</dbReference>
<dbReference type="NCBIfam" id="NF041083">
    <property type="entry name" value="thermosome_beta"/>
    <property type="match status" value="1"/>
</dbReference>
<dbReference type="FunFam" id="3.50.7.10:FF:000003">
    <property type="entry name" value="T-complex protein 1 subunit epsilon"/>
    <property type="match status" value="1"/>
</dbReference>
<dbReference type="InterPro" id="IPR053374">
    <property type="entry name" value="TCP-1_chaperonin"/>
</dbReference>
<dbReference type="CDD" id="cd03339">
    <property type="entry name" value="TCP1_epsilon"/>
    <property type="match status" value="1"/>
</dbReference>
<reference evidence="10 11" key="1">
    <citation type="submission" date="2020-06" db="EMBL/GenBank/DDBJ databases">
        <authorList>
            <person name="Li R."/>
            <person name="Bekaert M."/>
        </authorList>
    </citation>
    <scope>NUCLEOTIDE SEQUENCE [LARGE SCALE GENOMIC DNA]</scope>
    <source>
        <strain evidence="11">wild</strain>
    </source>
</reference>
<evidence type="ECO:0000256" key="1">
    <source>
        <dbReference type="ARBA" id="ARBA00004496"/>
    </source>
</evidence>